<feature type="transmembrane region" description="Helical" evidence="8">
    <location>
        <begin position="159"/>
        <end position="184"/>
    </location>
</feature>
<dbReference type="Pfam" id="PF09594">
    <property type="entry name" value="GT87"/>
    <property type="match status" value="1"/>
</dbReference>
<evidence type="ECO:0000313" key="10">
    <source>
        <dbReference type="Proteomes" id="UP000008630"/>
    </source>
</evidence>
<keyword evidence="6 8" id="KW-0472">Membrane</keyword>
<dbReference type="InterPro" id="IPR018584">
    <property type="entry name" value="GT87"/>
</dbReference>
<dbReference type="AlphaFoldDB" id="E6SW42"/>
<gene>
    <name evidence="9" type="ordered locus">Bache_0542</name>
</gene>
<evidence type="ECO:0000256" key="1">
    <source>
        <dbReference type="ARBA" id="ARBA00004651"/>
    </source>
</evidence>
<dbReference type="KEGG" id="bhl:Bache_0542"/>
<dbReference type="PATRIC" id="fig|693979.3.peg.581"/>
<comment type="similarity">
    <text evidence="7">Belongs to the glycosyltransferase 87 family.</text>
</comment>
<dbReference type="eggNOG" id="COG1215">
    <property type="taxonomic scope" value="Bacteria"/>
</dbReference>
<keyword evidence="3" id="KW-0808">Transferase</keyword>
<evidence type="ECO:0000256" key="5">
    <source>
        <dbReference type="ARBA" id="ARBA00022989"/>
    </source>
</evidence>
<feature type="transmembrane region" description="Helical" evidence="8">
    <location>
        <begin position="191"/>
        <end position="209"/>
    </location>
</feature>
<evidence type="ECO:0000256" key="4">
    <source>
        <dbReference type="ARBA" id="ARBA00022692"/>
    </source>
</evidence>
<dbReference type="STRING" id="693979.Bache_0542"/>
<organism evidence="9 10">
    <name type="scientific">Bacteroides helcogenes (strain ATCC 35417 / DSM 20613 / JCM 6297 / CCUG 15421 / P 36-108)</name>
    <dbReference type="NCBI Taxonomy" id="693979"/>
    <lineage>
        <taxon>Bacteria</taxon>
        <taxon>Pseudomonadati</taxon>
        <taxon>Bacteroidota</taxon>
        <taxon>Bacteroidia</taxon>
        <taxon>Bacteroidales</taxon>
        <taxon>Bacteroidaceae</taxon>
        <taxon>Bacteroides</taxon>
    </lineage>
</organism>
<dbReference type="RefSeq" id="WP_013546183.1">
    <property type="nucleotide sequence ID" value="NC_014933.1"/>
</dbReference>
<protein>
    <recommendedName>
        <fullName evidence="11">DUF2029 domain-containing protein</fullName>
    </recommendedName>
</protein>
<dbReference type="GO" id="GO:0005886">
    <property type="term" value="C:plasma membrane"/>
    <property type="evidence" value="ECO:0007669"/>
    <property type="project" value="UniProtKB-SubCell"/>
</dbReference>
<dbReference type="EMBL" id="CP002352">
    <property type="protein sequence ID" value="ADV42567.1"/>
    <property type="molecule type" value="Genomic_DNA"/>
</dbReference>
<comment type="subcellular location">
    <subcellularLocation>
        <location evidence="1">Cell membrane</location>
        <topology evidence="1">Multi-pass membrane protein</topology>
    </subcellularLocation>
</comment>
<feature type="transmembrane region" description="Helical" evidence="8">
    <location>
        <begin position="90"/>
        <end position="108"/>
    </location>
</feature>
<proteinExistence type="inferred from homology"/>
<evidence type="ECO:0000256" key="7">
    <source>
        <dbReference type="ARBA" id="ARBA00024033"/>
    </source>
</evidence>
<keyword evidence="10" id="KW-1185">Reference proteome</keyword>
<evidence type="ECO:0000256" key="2">
    <source>
        <dbReference type="ARBA" id="ARBA00022475"/>
    </source>
</evidence>
<feature type="transmembrane region" description="Helical" evidence="8">
    <location>
        <begin position="286"/>
        <end position="319"/>
    </location>
</feature>
<sequence length="394" mass="46093">MKQLRCFCYFLQKPFFSNYRTLFGLWLLLPVIAALLKITKHNNFLIFRYVFWHTIEQKPLYAVYDEYWDTNHYGPFFSLVIAPFALLPEWIGLLFWLVTLSLSLYYAIRKLPFADRKRIYLYWFCAHELLTALFMSQFNIAIAAIIIATFYCIEKEKDFWAACLIMLGTFVKLYGIVGLAFFFFSKHKTKLILSLLLWAGVMFVVPMFISSPDYIISQYVGWWESLSAKNAENLFSGGQNISLLGMIRKISQCASYSDIWIILCGLILFGLPYLRIGQYKYAPFRYALLASVLMFVVLFSTGSESSTYIIAFVGVAYWYWSVPWKRSGWDVALMIFAFVLTSMSPSDLFPAFIRKEIVQPYALKALPCVIIWLKLTYEMCVKDYKNIRFLKIKE</sequence>
<name>E6SW42_BACT6</name>
<feature type="transmembrane region" description="Helical" evidence="8">
    <location>
        <begin position="331"/>
        <end position="353"/>
    </location>
</feature>
<dbReference type="Proteomes" id="UP000008630">
    <property type="component" value="Chromosome"/>
</dbReference>
<dbReference type="HOGENOM" id="CLU_062612_0_0_10"/>
<evidence type="ECO:0008006" key="11">
    <source>
        <dbReference type="Google" id="ProtNLM"/>
    </source>
</evidence>
<feature type="transmembrane region" description="Helical" evidence="8">
    <location>
        <begin position="254"/>
        <end position="274"/>
    </location>
</feature>
<feature type="transmembrane region" description="Helical" evidence="8">
    <location>
        <begin position="21"/>
        <end position="39"/>
    </location>
</feature>
<evidence type="ECO:0000256" key="3">
    <source>
        <dbReference type="ARBA" id="ARBA00022679"/>
    </source>
</evidence>
<keyword evidence="4 8" id="KW-0812">Transmembrane</keyword>
<evidence type="ECO:0000313" key="9">
    <source>
        <dbReference type="EMBL" id="ADV42567.1"/>
    </source>
</evidence>
<evidence type="ECO:0000256" key="8">
    <source>
        <dbReference type="SAM" id="Phobius"/>
    </source>
</evidence>
<dbReference type="OrthoDB" id="1070018at2"/>
<reference evidence="9 10" key="2">
    <citation type="journal article" date="2011" name="Stand. Genomic Sci.">
        <title>Complete genome sequence of Bacteroides helcogenes type strain (P 36-108).</title>
        <authorList>
            <person name="Pati A."/>
            <person name="Gronow S."/>
            <person name="Zeytun A."/>
            <person name="Lapidus A."/>
            <person name="Nolan M."/>
            <person name="Hammon N."/>
            <person name="Deshpande S."/>
            <person name="Cheng J.F."/>
            <person name="Tapia R."/>
            <person name="Han C."/>
            <person name="Goodwin L."/>
            <person name="Pitluck S."/>
            <person name="Liolios K."/>
            <person name="Pagani I."/>
            <person name="Ivanova N."/>
            <person name="Mavromatis K."/>
            <person name="Chen A."/>
            <person name="Palaniappan K."/>
            <person name="Land M."/>
            <person name="Hauser L."/>
            <person name="Chang Y.J."/>
            <person name="Jeffries C.D."/>
            <person name="Detter J.C."/>
            <person name="Brambilla E."/>
            <person name="Rohde M."/>
            <person name="Goker M."/>
            <person name="Woyke T."/>
            <person name="Bristow J."/>
            <person name="Eisen J.A."/>
            <person name="Markowitz V."/>
            <person name="Hugenholtz P."/>
            <person name="Kyrpides N.C."/>
            <person name="Klenk H.P."/>
            <person name="Lucas S."/>
        </authorList>
    </citation>
    <scope>NUCLEOTIDE SEQUENCE [LARGE SCALE GENOMIC DNA]</scope>
    <source>
        <strain evidence="10">ATCC 35417 / DSM 20613 / JCM 6297 / CCUG 15421 / P 36-108</strain>
    </source>
</reference>
<feature type="transmembrane region" description="Helical" evidence="8">
    <location>
        <begin position="120"/>
        <end position="153"/>
    </location>
</feature>
<keyword evidence="5 8" id="KW-1133">Transmembrane helix</keyword>
<keyword evidence="2" id="KW-1003">Cell membrane</keyword>
<reference key="1">
    <citation type="submission" date="2010-11" db="EMBL/GenBank/DDBJ databases">
        <title>The complete genome of Bacteroides helcogenes P 36-108.</title>
        <authorList>
            <consortium name="US DOE Joint Genome Institute (JGI-PGF)"/>
            <person name="Lucas S."/>
            <person name="Copeland A."/>
            <person name="Lapidus A."/>
            <person name="Bruce D."/>
            <person name="Goodwin L."/>
            <person name="Pitluck S."/>
            <person name="Kyrpides N."/>
            <person name="Mavromatis K."/>
            <person name="Ivanova N."/>
            <person name="Zeytun A."/>
            <person name="Brettin T."/>
            <person name="Detter J.C."/>
            <person name="Tapia R."/>
            <person name="Han C."/>
            <person name="Land M."/>
            <person name="Hauser L."/>
            <person name="Markowitz V."/>
            <person name="Cheng J.-F."/>
            <person name="Hugenholtz P."/>
            <person name="Woyke T."/>
            <person name="Wu D."/>
            <person name="Gronow S."/>
            <person name="Wellnitz S."/>
            <person name="Brambilla E."/>
            <person name="Klenk H.-P."/>
            <person name="Eisen J.A."/>
        </authorList>
    </citation>
    <scope>NUCLEOTIDE SEQUENCE</scope>
    <source>
        <strain>P 36-108</strain>
    </source>
</reference>
<dbReference type="GO" id="GO:0016758">
    <property type="term" value="F:hexosyltransferase activity"/>
    <property type="evidence" value="ECO:0007669"/>
    <property type="project" value="InterPro"/>
</dbReference>
<accession>E6SW42</accession>
<evidence type="ECO:0000256" key="6">
    <source>
        <dbReference type="ARBA" id="ARBA00023136"/>
    </source>
</evidence>